<protein>
    <submittedName>
        <fullName evidence="5">Glycosyl hydrolase</fullName>
    </submittedName>
</protein>
<feature type="domain" description="Photosynthesis system II assembly factor Ycf48/Hcf136-like" evidence="4">
    <location>
        <begin position="68"/>
        <end position="127"/>
    </location>
</feature>
<feature type="chain" id="PRO_5017190204" evidence="3">
    <location>
        <begin position="30"/>
        <end position="363"/>
    </location>
</feature>
<comment type="caution">
    <text evidence="5">The sequence shown here is derived from an EMBL/GenBank/DDBJ whole genome shotgun (WGS) entry which is preliminary data.</text>
</comment>
<feature type="domain" description="Photosynthesis system II assembly factor Ycf48/Hcf136-like" evidence="4">
    <location>
        <begin position="172"/>
        <end position="294"/>
    </location>
</feature>
<keyword evidence="6" id="KW-1185">Reference proteome</keyword>
<accession>A0A3A3G8K8</accession>
<evidence type="ECO:0000256" key="3">
    <source>
        <dbReference type="SAM" id="SignalP"/>
    </source>
</evidence>
<reference evidence="6" key="1">
    <citation type="submission" date="2018-09" db="EMBL/GenBank/DDBJ databases">
        <authorList>
            <person name="Zhu H."/>
        </authorList>
    </citation>
    <scope>NUCLEOTIDE SEQUENCE [LARGE SCALE GENOMIC DNA]</scope>
    <source>
        <strain evidence="6">K1S02-23</strain>
    </source>
</reference>
<dbReference type="GO" id="GO:0009523">
    <property type="term" value="C:photosystem II"/>
    <property type="evidence" value="ECO:0007669"/>
    <property type="project" value="UniProtKB-KW"/>
</dbReference>
<dbReference type="PANTHER" id="PTHR47199:SF2">
    <property type="entry name" value="PHOTOSYSTEM II STABILITY_ASSEMBLY FACTOR HCF136, CHLOROPLASTIC"/>
    <property type="match status" value="1"/>
</dbReference>
<keyword evidence="1" id="KW-0602">Photosynthesis</keyword>
<keyword evidence="3" id="KW-0732">Signal</keyword>
<evidence type="ECO:0000313" key="5">
    <source>
        <dbReference type="EMBL" id="RJG03089.1"/>
    </source>
</evidence>
<sequence>MHHLTESTRVNVMKILLLGALCITTAAFAAPPASRFVDPLDKQVPMYSHASIAPMLAVTRASNDIVAAGKHGIILTSRDGGTSWKQSKVALEADLVALDFPTPTRGWAVGHDGVVLTSEDAGKTWTKRFDGRSVAKLMHDYYQREMAANPDNLALRDALQQAEALLQDGPDKPFLDVWFKNEKQGFVIGAFNMILATEDGGVTWVPWLERTDNPQLFHLTSIRGDHENVFLVGEQGLMLKLDAATKRFVSLQSPYKGSYSGVAVQGKNVAVFGLRGRAFLSTDGGSAWKPLSTGTSTLLTAGTFLPGSALSLVGEDGTVLVSTDLGDTFKKYECGMGCYSVMPGSGQSLIVAGSRGVRVLPLK</sequence>
<dbReference type="Proteomes" id="UP000266327">
    <property type="component" value="Unassembled WGS sequence"/>
</dbReference>
<dbReference type="InterPro" id="IPR028203">
    <property type="entry name" value="PSII_CF48-like_dom"/>
</dbReference>
<dbReference type="SUPFAM" id="SSF110296">
    <property type="entry name" value="Oligoxyloglucan reducing end-specific cellobiohydrolase"/>
    <property type="match status" value="1"/>
</dbReference>
<dbReference type="InterPro" id="IPR015943">
    <property type="entry name" value="WD40/YVTN_repeat-like_dom_sf"/>
</dbReference>
<evidence type="ECO:0000259" key="4">
    <source>
        <dbReference type="Pfam" id="PF14870"/>
    </source>
</evidence>
<dbReference type="Pfam" id="PF14870">
    <property type="entry name" value="PSII_BNR"/>
    <property type="match status" value="2"/>
</dbReference>
<keyword evidence="2" id="KW-0604">Photosystem II</keyword>
<dbReference type="Gene3D" id="2.130.10.10">
    <property type="entry name" value="YVTN repeat-like/Quinoprotein amine dehydrogenase"/>
    <property type="match status" value="2"/>
</dbReference>
<proteinExistence type="predicted"/>
<evidence type="ECO:0000256" key="2">
    <source>
        <dbReference type="ARBA" id="ARBA00023276"/>
    </source>
</evidence>
<feature type="signal peptide" evidence="3">
    <location>
        <begin position="1"/>
        <end position="29"/>
    </location>
</feature>
<dbReference type="PANTHER" id="PTHR47199">
    <property type="entry name" value="PHOTOSYSTEM II STABILITY/ASSEMBLY FACTOR HCF136, CHLOROPLASTIC"/>
    <property type="match status" value="1"/>
</dbReference>
<evidence type="ECO:0000256" key="1">
    <source>
        <dbReference type="ARBA" id="ARBA00022531"/>
    </source>
</evidence>
<gene>
    <name evidence="5" type="ORF">D3878_17130</name>
</gene>
<name>A0A3A3G8K8_9BURK</name>
<keyword evidence="5" id="KW-0378">Hydrolase</keyword>
<organism evidence="5 6">
    <name type="scientific">Noviherbaspirillum sedimenti</name>
    <dbReference type="NCBI Taxonomy" id="2320865"/>
    <lineage>
        <taxon>Bacteria</taxon>
        <taxon>Pseudomonadati</taxon>
        <taxon>Pseudomonadota</taxon>
        <taxon>Betaproteobacteria</taxon>
        <taxon>Burkholderiales</taxon>
        <taxon>Oxalobacteraceae</taxon>
        <taxon>Noviherbaspirillum</taxon>
    </lineage>
</organism>
<dbReference type="AlphaFoldDB" id="A0A3A3G8K8"/>
<evidence type="ECO:0000313" key="6">
    <source>
        <dbReference type="Proteomes" id="UP000266327"/>
    </source>
</evidence>
<dbReference type="GO" id="GO:0015979">
    <property type="term" value="P:photosynthesis"/>
    <property type="evidence" value="ECO:0007669"/>
    <property type="project" value="UniProtKB-KW"/>
</dbReference>
<dbReference type="GO" id="GO:0016787">
    <property type="term" value="F:hydrolase activity"/>
    <property type="evidence" value="ECO:0007669"/>
    <property type="project" value="UniProtKB-KW"/>
</dbReference>
<dbReference type="EMBL" id="QYUQ01000002">
    <property type="protein sequence ID" value="RJG03089.1"/>
    <property type="molecule type" value="Genomic_DNA"/>
</dbReference>